<proteinExistence type="predicted"/>
<comment type="caution">
    <text evidence="2">The sequence shown here is derived from an EMBL/GenBank/DDBJ whole genome shotgun (WGS) entry which is preliminary data.</text>
</comment>
<protein>
    <recommendedName>
        <fullName evidence="1">Replication initiator A N-terminal domain-containing protein</fullName>
    </recommendedName>
</protein>
<accession>T0TN27</accession>
<feature type="domain" description="Replication initiator A N-terminal" evidence="1">
    <location>
        <begin position="16"/>
        <end position="82"/>
    </location>
</feature>
<organism evidence="2 3">
    <name type="scientific">Lactococcus cremoris subsp. cremoris TIFN6</name>
    <dbReference type="NCBI Taxonomy" id="1234876"/>
    <lineage>
        <taxon>Bacteria</taxon>
        <taxon>Bacillati</taxon>
        <taxon>Bacillota</taxon>
        <taxon>Bacilli</taxon>
        <taxon>Lactobacillales</taxon>
        <taxon>Streptococcaceae</taxon>
        <taxon>Lactococcus</taxon>
        <taxon>Lactococcus cremoris subsp. cremoris</taxon>
    </lineage>
</organism>
<evidence type="ECO:0000313" key="3">
    <source>
        <dbReference type="Proteomes" id="UP000015854"/>
    </source>
</evidence>
<evidence type="ECO:0000313" key="2">
    <source>
        <dbReference type="EMBL" id="EQC57073.1"/>
    </source>
</evidence>
<dbReference type="Proteomes" id="UP000015854">
    <property type="component" value="Unassembled WGS sequence"/>
</dbReference>
<dbReference type="PATRIC" id="fig|1234876.3.peg.956"/>
<gene>
    <name evidence="2" type="ORF">LLT6_12385</name>
</gene>
<reference evidence="2 3" key="1">
    <citation type="journal article" date="2013" name="ISME J.">
        <title>Multifactorial diversity sustains microbial community stability.</title>
        <authorList>
            <person name="Erkus O."/>
            <person name="de Jager V.C."/>
            <person name="Spus M."/>
            <person name="van Alen-Boerrigter I.J."/>
            <person name="van Rijswijck I.M."/>
            <person name="Hazelwood L."/>
            <person name="Janssen P.W."/>
            <person name="van Hijum S.A."/>
            <person name="Kleerebezem M."/>
            <person name="Smid E.J."/>
        </authorList>
    </citation>
    <scope>NUCLEOTIDE SEQUENCE [LARGE SCALE GENOMIC DNA]</scope>
    <source>
        <strain evidence="2 3">TIFN6</strain>
    </source>
</reference>
<name>T0TN27_LACLC</name>
<dbReference type="Pfam" id="PF06970">
    <property type="entry name" value="RepA_N"/>
    <property type="match status" value="1"/>
</dbReference>
<dbReference type="InterPro" id="IPR010724">
    <property type="entry name" value="RepA_N"/>
</dbReference>
<sequence length="83" mass="9927">MSQPQFYKAKEVYGETYYQLPKVLFSNIKYKKLSNDAKVAYALLKDRFNYSVQNNWVDEDDNLYFIFTNEELMEMLDSGESKK</sequence>
<dbReference type="EMBL" id="ATBB01000208">
    <property type="protein sequence ID" value="EQC57073.1"/>
    <property type="molecule type" value="Genomic_DNA"/>
</dbReference>
<evidence type="ECO:0000259" key="1">
    <source>
        <dbReference type="Pfam" id="PF06970"/>
    </source>
</evidence>
<dbReference type="AlphaFoldDB" id="T0TN27"/>